<dbReference type="EMBL" id="AP015029">
    <property type="protein sequence ID" value="BAW24182.1"/>
    <property type="molecule type" value="Genomic_DNA"/>
</dbReference>
<gene>
    <name evidence="1" type="ORF">KF715C_ch36090</name>
</gene>
<proteinExistence type="predicted"/>
<dbReference type="AlphaFoldDB" id="A0A1L7NFJ9"/>
<sequence length="128" mass="13733">MILKLSDVDIIGFKTAISVSHGTDVEYTRGKIIGSENGIIERDPPSFLEMLGLPADTPFDALLIALMTLRDRPEAPLEEKTQALKTSKIGPYLQHSANAATVVEGLALLATSPEGTQVITWLKGVVGF</sequence>
<reference evidence="1 2" key="1">
    <citation type="submission" date="2015-11" db="EMBL/GenBank/DDBJ databases">
        <title>Complete genome sequencing of a biphenyl-degrading bacterium, Pseudomonas putida KF715 (=NBRC110667).</title>
        <authorList>
            <person name="Suenaga H."/>
            <person name="Fujihara N."/>
            <person name="Watanabe T."/>
            <person name="Hirose J."/>
            <person name="Kimura N."/>
            <person name="Yamazoe A."/>
            <person name="Hosoyama A."/>
            <person name="Shimodaira J."/>
            <person name="Furukawa K."/>
        </authorList>
    </citation>
    <scope>NUCLEOTIDE SEQUENCE [LARGE SCALE GENOMIC DNA]</scope>
    <source>
        <strain evidence="1 2">KF715</strain>
    </source>
</reference>
<evidence type="ECO:0000313" key="2">
    <source>
        <dbReference type="Proteomes" id="UP000218731"/>
    </source>
</evidence>
<dbReference type="Proteomes" id="UP000218731">
    <property type="component" value="Chromosome 1"/>
</dbReference>
<protein>
    <submittedName>
        <fullName evidence="1">Uncharacterized protein</fullName>
    </submittedName>
</protein>
<accession>A0A1L7NFJ9</accession>
<name>A0A1L7NFJ9_PSEPU</name>
<evidence type="ECO:0000313" key="1">
    <source>
        <dbReference type="EMBL" id="BAW24182.1"/>
    </source>
</evidence>
<organism evidence="1 2">
    <name type="scientific">Pseudomonas putida</name>
    <name type="common">Arthrobacter siderocapsulatus</name>
    <dbReference type="NCBI Taxonomy" id="303"/>
    <lineage>
        <taxon>Bacteria</taxon>
        <taxon>Pseudomonadati</taxon>
        <taxon>Pseudomonadota</taxon>
        <taxon>Gammaproteobacteria</taxon>
        <taxon>Pseudomonadales</taxon>
        <taxon>Pseudomonadaceae</taxon>
        <taxon>Pseudomonas</taxon>
    </lineage>
</organism>
<dbReference type="RefSeq" id="WP_023048477.1">
    <property type="nucleotide sequence ID" value="NZ_AP015029.1"/>
</dbReference>